<sequence>MTDTDAAAAASETPEPTLAQSAARALACLDLTNLNDDCDEGAIRELAAKAVTPYGSVAALCVWPRFAGLARRIVAPDVKVATVVVFPTGLATDEQAMEETRAAILDGADEIDMVIPYRDLMEGRGAGVSARVERVKRAAGTAPVKAILETGVLEDGEMIAEAARLAIQGGADFIKTSTGKVPVNATLSAAELMLAAIAEHGGGRVGFKAAGGVRTTAEAAAYLDIAARVMGPDWAGPTTFRFGASGLLDALLDTLGGGAGDARGEGY</sequence>
<dbReference type="NCBIfam" id="TIGR00126">
    <property type="entry name" value="deoC"/>
    <property type="match status" value="1"/>
</dbReference>
<dbReference type="OrthoDB" id="6579831at2"/>
<evidence type="ECO:0000256" key="2">
    <source>
        <dbReference type="ARBA" id="ARBA00009473"/>
    </source>
</evidence>
<dbReference type="GO" id="GO:0009264">
    <property type="term" value="P:deoxyribonucleotide catabolic process"/>
    <property type="evidence" value="ECO:0007669"/>
    <property type="project" value="UniProtKB-UniRule"/>
</dbReference>
<proteinExistence type="inferred from homology"/>
<evidence type="ECO:0000256" key="4">
    <source>
        <dbReference type="ARBA" id="ARBA00023239"/>
    </source>
</evidence>
<comment type="similarity">
    <text evidence="2">Belongs to the DeoC/FbaB aldolase family. DeoC type 2 subfamily.</text>
</comment>
<dbReference type="InterPro" id="IPR002915">
    <property type="entry name" value="DeoC/FbaB/LacD_aldolase"/>
</dbReference>
<accession>A0A1H3AKD6</accession>
<dbReference type="PANTHER" id="PTHR10889:SF3">
    <property type="entry name" value="DEOXYRIBOSE-PHOSPHATE ALDOLASE"/>
    <property type="match status" value="1"/>
</dbReference>
<dbReference type="Pfam" id="PF01791">
    <property type="entry name" value="DeoC"/>
    <property type="match status" value="1"/>
</dbReference>
<dbReference type="CDD" id="cd00959">
    <property type="entry name" value="DeoC"/>
    <property type="match status" value="1"/>
</dbReference>
<evidence type="ECO:0000313" key="8">
    <source>
        <dbReference type="EMBL" id="SDX29911.1"/>
    </source>
</evidence>
<gene>
    <name evidence="8" type="ORF">SAMN05444336_104217</name>
</gene>
<name>A0A1H3AKD6_9RHOB</name>
<evidence type="ECO:0000256" key="5">
    <source>
        <dbReference type="ARBA" id="ARBA00023270"/>
    </source>
</evidence>
<dbReference type="GO" id="GO:0005737">
    <property type="term" value="C:cytoplasm"/>
    <property type="evidence" value="ECO:0007669"/>
    <property type="project" value="InterPro"/>
</dbReference>
<dbReference type="InterPro" id="IPR011343">
    <property type="entry name" value="DeoC"/>
</dbReference>
<dbReference type="STRING" id="356660.SAMN05444336_104217"/>
<keyword evidence="5" id="KW-0704">Schiff base</keyword>
<evidence type="ECO:0000256" key="3">
    <source>
        <dbReference type="ARBA" id="ARBA00012515"/>
    </source>
</evidence>
<dbReference type="Gene3D" id="3.20.20.70">
    <property type="entry name" value="Aldolase class I"/>
    <property type="match status" value="1"/>
</dbReference>
<dbReference type="GO" id="GO:0016052">
    <property type="term" value="P:carbohydrate catabolic process"/>
    <property type="evidence" value="ECO:0007669"/>
    <property type="project" value="TreeGrafter"/>
</dbReference>
<organism evidence="8 9">
    <name type="scientific">Albimonas donghaensis</name>
    <dbReference type="NCBI Taxonomy" id="356660"/>
    <lineage>
        <taxon>Bacteria</taxon>
        <taxon>Pseudomonadati</taxon>
        <taxon>Pseudomonadota</taxon>
        <taxon>Alphaproteobacteria</taxon>
        <taxon>Rhodobacterales</taxon>
        <taxon>Paracoccaceae</taxon>
        <taxon>Albimonas</taxon>
    </lineage>
</organism>
<comment type="pathway">
    <text evidence="1">Carbohydrate degradation; 2-deoxy-D-ribose 1-phosphate degradation; D-glyceraldehyde 3-phosphate and acetaldehyde from 2-deoxy-alpha-D-ribose 1-phosphate: step 2/2.</text>
</comment>
<protein>
    <recommendedName>
        <fullName evidence="3 7">Deoxyribose-phosphate aldolase</fullName>
        <ecNumber evidence="3 7">4.1.2.4</ecNumber>
    </recommendedName>
</protein>
<dbReference type="InterPro" id="IPR013785">
    <property type="entry name" value="Aldolase_TIM"/>
</dbReference>
<dbReference type="SUPFAM" id="SSF51569">
    <property type="entry name" value="Aldolase"/>
    <property type="match status" value="1"/>
</dbReference>
<dbReference type="PANTHER" id="PTHR10889">
    <property type="entry name" value="DEOXYRIBOSE-PHOSPHATE ALDOLASE"/>
    <property type="match status" value="1"/>
</dbReference>
<evidence type="ECO:0000313" key="9">
    <source>
        <dbReference type="Proteomes" id="UP000199118"/>
    </source>
</evidence>
<keyword evidence="4" id="KW-0456">Lyase</keyword>
<comment type="catalytic activity">
    <reaction evidence="6">
        <text>2-deoxy-D-ribose 5-phosphate = D-glyceraldehyde 3-phosphate + acetaldehyde</text>
        <dbReference type="Rhea" id="RHEA:12821"/>
        <dbReference type="ChEBI" id="CHEBI:15343"/>
        <dbReference type="ChEBI" id="CHEBI:59776"/>
        <dbReference type="ChEBI" id="CHEBI:62877"/>
        <dbReference type="EC" id="4.1.2.4"/>
    </reaction>
</comment>
<keyword evidence="9" id="KW-1185">Reference proteome</keyword>
<dbReference type="GO" id="GO:0004139">
    <property type="term" value="F:deoxyribose-phosphate aldolase activity"/>
    <property type="evidence" value="ECO:0007669"/>
    <property type="project" value="UniProtKB-UniRule"/>
</dbReference>
<dbReference type="RefSeq" id="WP_092682503.1">
    <property type="nucleotide sequence ID" value="NZ_FNMZ01000004.1"/>
</dbReference>
<evidence type="ECO:0000256" key="6">
    <source>
        <dbReference type="ARBA" id="ARBA00048791"/>
    </source>
</evidence>
<dbReference type="SMART" id="SM01133">
    <property type="entry name" value="DeoC"/>
    <property type="match status" value="1"/>
</dbReference>
<dbReference type="Proteomes" id="UP000199118">
    <property type="component" value="Unassembled WGS sequence"/>
</dbReference>
<reference evidence="8 9" key="1">
    <citation type="submission" date="2016-10" db="EMBL/GenBank/DDBJ databases">
        <authorList>
            <person name="de Groot N.N."/>
        </authorList>
    </citation>
    <scope>NUCLEOTIDE SEQUENCE [LARGE SCALE GENOMIC DNA]</scope>
    <source>
        <strain evidence="8 9">DSM 17890</strain>
    </source>
</reference>
<dbReference type="EC" id="4.1.2.4" evidence="3 7"/>
<evidence type="ECO:0000256" key="1">
    <source>
        <dbReference type="ARBA" id="ARBA00004816"/>
    </source>
</evidence>
<evidence type="ECO:0000256" key="7">
    <source>
        <dbReference type="NCBIfam" id="TIGR00126"/>
    </source>
</evidence>
<dbReference type="AlphaFoldDB" id="A0A1H3AKD6"/>
<dbReference type="EMBL" id="FNMZ01000004">
    <property type="protein sequence ID" value="SDX29911.1"/>
    <property type="molecule type" value="Genomic_DNA"/>
</dbReference>
<dbReference type="PIRSF" id="PIRSF001357">
    <property type="entry name" value="DeoC"/>
    <property type="match status" value="1"/>
</dbReference>